<protein>
    <submittedName>
        <fullName evidence="1">Uncharacterized protein</fullName>
    </submittedName>
</protein>
<reference evidence="1" key="1">
    <citation type="submission" date="2016-12" db="EMBL/GenBank/DDBJ databases">
        <title>The genomes of Aspergillus section Nigri reveals drivers in fungal speciation.</title>
        <authorList>
            <consortium name="DOE Joint Genome Institute"/>
            <person name="Vesth T.C."/>
            <person name="Nybo J."/>
            <person name="Theobald S."/>
            <person name="Brandl J."/>
            <person name="Frisvad J.C."/>
            <person name="Nielsen K.F."/>
            <person name="Lyhne E.K."/>
            <person name="Kogle M.E."/>
            <person name="Kuo A."/>
            <person name="Riley R."/>
            <person name="Clum A."/>
            <person name="Nolan M."/>
            <person name="Lipzen A."/>
            <person name="Salamov A."/>
            <person name="Henrissat B."/>
            <person name="Wiebenga A."/>
            <person name="De vries R.P."/>
            <person name="Grigoriev I.V."/>
            <person name="Mortensen U.H."/>
            <person name="Andersen M.R."/>
            <person name="Baker S.E."/>
        </authorList>
    </citation>
    <scope>NUCLEOTIDE SEQUENCE</scope>
    <source>
        <strain evidence="1">IBT 28561</strain>
    </source>
</reference>
<dbReference type="OrthoDB" id="4465702at2759"/>
<evidence type="ECO:0000313" key="1">
    <source>
        <dbReference type="EMBL" id="PKY02742.1"/>
    </source>
</evidence>
<gene>
    <name evidence="1" type="ORF">P168DRAFT_320288</name>
</gene>
<dbReference type="GeneID" id="36547877"/>
<dbReference type="Proteomes" id="UP000234254">
    <property type="component" value="Unassembled WGS sequence"/>
</dbReference>
<keyword evidence="2" id="KW-1185">Reference proteome</keyword>
<organism evidence="1 2">
    <name type="scientific">Aspergillus campestris (strain IBT 28561)</name>
    <dbReference type="NCBI Taxonomy" id="1392248"/>
    <lineage>
        <taxon>Eukaryota</taxon>
        <taxon>Fungi</taxon>
        <taxon>Dikarya</taxon>
        <taxon>Ascomycota</taxon>
        <taxon>Pezizomycotina</taxon>
        <taxon>Eurotiomycetes</taxon>
        <taxon>Eurotiomycetidae</taxon>
        <taxon>Eurotiales</taxon>
        <taxon>Aspergillaceae</taxon>
        <taxon>Aspergillus</taxon>
        <taxon>Aspergillus subgen. Circumdati</taxon>
    </lineage>
</organism>
<dbReference type="EMBL" id="MSFM01000009">
    <property type="protein sequence ID" value="PKY02742.1"/>
    <property type="molecule type" value="Genomic_DNA"/>
</dbReference>
<dbReference type="RefSeq" id="XP_024691336.1">
    <property type="nucleotide sequence ID" value="XM_024840353.1"/>
</dbReference>
<proteinExistence type="predicted"/>
<name>A0A2I1CYN8_ASPC2</name>
<accession>A0A2I1CYN8</accession>
<dbReference type="VEuPathDB" id="FungiDB:P168DRAFT_320288"/>
<dbReference type="AlphaFoldDB" id="A0A2I1CYN8"/>
<comment type="caution">
    <text evidence="1">The sequence shown here is derived from an EMBL/GenBank/DDBJ whole genome shotgun (WGS) entry which is preliminary data.</text>
</comment>
<evidence type="ECO:0000313" key="2">
    <source>
        <dbReference type="Proteomes" id="UP000234254"/>
    </source>
</evidence>
<sequence length="84" mass="9503">MVVVIAGDSDLNGEYHKVPRGSFEMQEDMAMTFRGYHCDIVDSDGNAVPGGQLTRKDGLTRRILKAGYRCHILSGRVTFKRFFY</sequence>